<dbReference type="GO" id="GO:0005634">
    <property type="term" value="C:nucleus"/>
    <property type="evidence" value="ECO:0007669"/>
    <property type="project" value="UniProtKB-SubCell"/>
</dbReference>
<keyword evidence="4 9" id="KW-0863">Zinc-finger</keyword>
<accession>A0A0B7APC0</accession>
<feature type="compositionally biased region" description="Basic and acidic residues" evidence="10">
    <location>
        <begin position="588"/>
        <end position="616"/>
    </location>
</feature>
<feature type="region of interest" description="Disordered" evidence="10">
    <location>
        <begin position="96"/>
        <end position="206"/>
    </location>
</feature>
<proteinExistence type="predicted"/>
<dbReference type="SMART" id="SM00443">
    <property type="entry name" value="G_patch"/>
    <property type="match status" value="1"/>
</dbReference>
<reference evidence="14" key="1">
    <citation type="submission" date="2014-12" db="EMBL/GenBank/DDBJ databases">
        <title>Insight into the proteome of Arion vulgaris.</title>
        <authorList>
            <person name="Aradska J."/>
            <person name="Bulat T."/>
            <person name="Smidak R."/>
            <person name="Sarate P."/>
            <person name="Gangsoo J."/>
            <person name="Sialana F."/>
            <person name="Bilban M."/>
            <person name="Lubec G."/>
        </authorList>
    </citation>
    <scope>NUCLEOTIDE SEQUENCE</scope>
    <source>
        <tissue evidence="14">Skin</tissue>
    </source>
</reference>
<organism evidence="14">
    <name type="scientific">Arion vulgaris</name>
    <dbReference type="NCBI Taxonomy" id="1028688"/>
    <lineage>
        <taxon>Eukaryota</taxon>
        <taxon>Metazoa</taxon>
        <taxon>Spiralia</taxon>
        <taxon>Lophotrochozoa</taxon>
        <taxon>Mollusca</taxon>
        <taxon>Gastropoda</taxon>
        <taxon>Heterobranchia</taxon>
        <taxon>Euthyneura</taxon>
        <taxon>Panpulmonata</taxon>
        <taxon>Eupulmonata</taxon>
        <taxon>Stylommatophora</taxon>
        <taxon>Helicina</taxon>
        <taxon>Arionoidea</taxon>
        <taxon>Arionidae</taxon>
        <taxon>Arion</taxon>
    </lineage>
</organism>
<dbReference type="EMBL" id="HACG01034976">
    <property type="protein sequence ID" value="CEK81841.1"/>
    <property type="molecule type" value="Transcribed_RNA"/>
</dbReference>
<dbReference type="SUPFAM" id="SSF90209">
    <property type="entry name" value="Ran binding protein zinc finger-like"/>
    <property type="match status" value="1"/>
</dbReference>
<dbReference type="Pfam" id="PF01585">
    <property type="entry name" value="G-patch"/>
    <property type="match status" value="1"/>
</dbReference>
<dbReference type="PROSITE" id="PS50199">
    <property type="entry name" value="ZF_RANBP2_2"/>
    <property type="match status" value="1"/>
</dbReference>
<evidence type="ECO:0000256" key="8">
    <source>
        <dbReference type="PROSITE-ProRule" id="PRU00176"/>
    </source>
</evidence>
<dbReference type="InterPro" id="IPR035979">
    <property type="entry name" value="RBD_domain_sf"/>
</dbReference>
<evidence type="ECO:0000256" key="1">
    <source>
        <dbReference type="ARBA" id="ARBA00004123"/>
    </source>
</evidence>
<dbReference type="PANTHER" id="PTHR13948">
    <property type="entry name" value="RNA-BINDING PROTEIN"/>
    <property type="match status" value="1"/>
</dbReference>
<dbReference type="InterPro" id="IPR000504">
    <property type="entry name" value="RRM_dom"/>
</dbReference>
<feature type="compositionally biased region" description="Basic and acidic residues" evidence="10">
    <location>
        <begin position="153"/>
        <end position="205"/>
    </location>
</feature>
<evidence type="ECO:0000256" key="4">
    <source>
        <dbReference type="ARBA" id="ARBA00022771"/>
    </source>
</evidence>
<evidence type="ECO:0000256" key="2">
    <source>
        <dbReference type="ARBA" id="ARBA00022723"/>
    </source>
</evidence>
<keyword evidence="7" id="KW-0539">Nucleus</keyword>
<keyword evidence="5" id="KW-0862">Zinc</keyword>
<feature type="region of interest" description="Disordered" evidence="10">
    <location>
        <begin position="1"/>
        <end position="23"/>
    </location>
</feature>
<keyword evidence="3" id="KW-0677">Repeat</keyword>
<dbReference type="GO" id="GO:0003723">
    <property type="term" value="F:RNA binding"/>
    <property type="evidence" value="ECO:0007669"/>
    <property type="project" value="UniProtKB-UniRule"/>
</dbReference>
<sequence>MAFPNAFHGGMGGPNFPGPFPNRMNQPPFNLRVPYNGFGPGFDDHLRRLAFYRDADVRARFEFRDCIEPLPPGIDPNWGIFPDRDRLRERDLEMRNREERDHGRDRRRSDYDRDRGREGDWVPDRDAAQPGRSDRSDNRDRSPVHSVPGSSDSEIKTTKYEANDKDYDVVGDDERSNGSSSERFRSRETDSHVEGNRPTDDKGGDKWVCNVPSRTIILRNLHVDVDEKIIGDELTLLGLPVKDIRLIRRSSGVSRGFAFVEFHNVADAQRWMEYTQGSLVILNQYRASMTYSVTRDRNGNRDNLQRNDWVCAKCLGHNFKRRDYCYNCNLSRKESNKGRTYDGLDEIGANPCNTLILRGLDALTTEVVLVTALTQAFAPSPLAPIKNISVIRDDLGASRGFGFIEFHSVSASTQVLDILNRMEPPLEVDGKQLLINYAKNTFNTTMAYIQQKSQAQQIYDYAQYYGQAGPTFSSAGMSSTSGENTTNTAAAVAHAAIQQAQAVKNFHKQIQKKDSHETVTVNGVEYPVYPPPDTSSYQYEETSGYYYDPLTKLYYDANSQYYYNSSSGQYMYWDAGKSAYLPAPETVDVDRNKDDSQNSQSKKDDKEEKKDKEKVKVAKKIAKDMEKWAKSLNAQKEAQKEVFKKAPVQSVSIGGIKQESAAADAGFAMLQKVKEDVSLMPPPPKPDKSNVSSKPGLVASYGGDSDSGEEEDTTSPVDESKLVDWAKLACLLCKRQFQSKEILSKHTQVSELHKQNLEALIQSRGTSSAEKIEYRDRAKERREKYGAPEPPEPVQRKERDSEPATLETYVEPTKLSIGGGNIGSKLLQKMGWSEGQGLGKTNQGRVDPIEAKQRNKMAGLGARGANVVANVGDDYRVALKKTLFARYSEVD</sequence>
<dbReference type="PROSITE" id="PS50174">
    <property type="entry name" value="G_PATCH"/>
    <property type="match status" value="1"/>
</dbReference>
<comment type="subcellular location">
    <subcellularLocation>
        <location evidence="1">Nucleus</location>
    </subcellularLocation>
</comment>
<dbReference type="GO" id="GO:0008270">
    <property type="term" value="F:zinc ion binding"/>
    <property type="evidence" value="ECO:0007669"/>
    <property type="project" value="UniProtKB-KW"/>
</dbReference>
<evidence type="ECO:0000256" key="3">
    <source>
        <dbReference type="ARBA" id="ARBA00022737"/>
    </source>
</evidence>
<dbReference type="PANTHER" id="PTHR13948:SF3">
    <property type="entry name" value="FI21118P1"/>
    <property type="match status" value="1"/>
</dbReference>
<evidence type="ECO:0000256" key="10">
    <source>
        <dbReference type="SAM" id="MobiDB-lite"/>
    </source>
</evidence>
<feature type="compositionally biased region" description="Basic and acidic residues" evidence="10">
    <location>
        <begin position="770"/>
        <end position="786"/>
    </location>
</feature>
<keyword evidence="6 8" id="KW-0694">RNA-binding</keyword>
<feature type="domain" description="RanBP2-type" evidence="13">
    <location>
        <begin position="305"/>
        <end position="334"/>
    </location>
</feature>
<evidence type="ECO:0000259" key="11">
    <source>
        <dbReference type="PROSITE" id="PS50102"/>
    </source>
</evidence>
<dbReference type="InterPro" id="IPR012677">
    <property type="entry name" value="Nucleotide-bd_a/b_plait_sf"/>
</dbReference>
<dbReference type="SMART" id="SM00360">
    <property type="entry name" value="RRM"/>
    <property type="match status" value="2"/>
</dbReference>
<dbReference type="AlphaFoldDB" id="A0A0B7APC0"/>
<feature type="domain" description="RRM" evidence="11">
    <location>
        <begin position="214"/>
        <end position="294"/>
    </location>
</feature>
<dbReference type="Gene3D" id="3.30.70.330">
    <property type="match status" value="2"/>
</dbReference>
<evidence type="ECO:0000256" key="7">
    <source>
        <dbReference type="ARBA" id="ARBA00023242"/>
    </source>
</evidence>
<dbReference type="CDD" id="cd16162">
    <property type="entry name" value="OCRE_RBM5_like"/>
    <property type="match status" value="1"/>
</dbReference>
<evidence type="ECO:0000256" key="9">
    <source>
        <dbReference type="PROSITE-ProRule" id="PRU00322"/>
    </source>
</evidence>
<dbReference type="PROSITE" id="PS01358">
    <property type="entry name" value="ZF_RANBP2_1"/>
    <property type="match status" value="1"/>
</dbReference>
<feature type="region of interest" description="Disordered" evidence="10">
    <location>
        <begin position="587"/>
        <end position="616"/>
    </location>
</feature>
<feature type="compositionally biased region" description="Basic and acidic residues" evidence="10">
    <location>
        <begin position="96"/>
        <end position="143"/>
    </location>
</feature>
<evidence type="ECO:0000313" key="14">
    <source>
        <dbReference type="EMBL" id="CEK81841.1"/>
    </source>
</evidence>
<dbReference type="SUPFAM" id="SSF54928">
    <property type="entry name" value="RNA-binding domain, RBD"/>
    <property type="match status" value="2"/>
</dbReference>
<feature type="domain" description="RRM" evidence="11">
    <location>
        <begin position="353"/>
        <end position="440"/>
    </location>
</feature>
<keyword evidence="2" id="KW-0479">Metal-binding</keyword>
<feature type="region of interest" description="Disordered" evidence="10">
    <location>
        <begin position="761"/>
        <end position="805"/>
    </location>
</feature>
<evidence type="ECO:0000259" key="12">
    <source>
        <dbReference type="PROSITE" id="PS50174"/>
    </source>
</evidence>
<evidence type="ECO:0000256" key="6">
    <source>
        <dbReference type="ARBA" id="ARBA00022884"/>
    </source>
</evidence>
<evidence type="ECO:0008006" key="15">
    <source>
        <dbReference type="Google" id="ProtNLM"/>
    </source>
</evidence>
<protein>
    <recommendedName>
        <fullName evidence="15">RNA-binding protein 5</fullName>
    </recommendedName>
</protein>
<dbReference type="CDD" id="cd12313">
    <property type="entry name" value="RRM1_RRM2_RBM5_like"/>
    <property type="match status" value="1"/>
</dbReference>
<feature type="domain" description="G-patch" evidence="12">
    <location>
        <begin position="819"/>
        <end position="865"/>
    </location>
</feature>
<dbReference type="Pfam" id="PF17780">
    <property type="entry name" value="OCRE"/>
    <property type="match status" value="1"/>
</dbReference>
<dbReference type="InterPro" id="IPR036443">
    <property type="entry name" value="Znf_RanBP2_sf"/>
</dbReference>
<dbReference type="InterPro" id="IPR041591">
    <property type="entry name" value="OCRE"/>
</dbReference>
<dbReference type="SMART" id="SM00547">
    <property type="entry name" value="ZnF_RBZ"/>
    <property type="match status" value="1"/>
</dbReference>
<gene>
    <name evidence="14" type="primary">ORF128233</name>
</gene>
<evidence type="ECO:0000259" key="13">
    <source>
        <dbReference type="PROSITE" id="PS50199"/>
    </source>
</evidence>
<dbReference type="Pfam" id="PF00076">
    <property type="entry name" value="RRM_1"/>
    <property type="match status" value="2"/>
</dbReference>
<dbReference type="PROSITE" id="PS50102">
    <property type="entry name" value="RRM"/>
    <property type="match status" value="2"/>
</dbReference>
<dbReference type="InterPro" id="IPR000467">
    <property type="entry name" value="G_patch_dom"/>
</dbReference>
<dbReference type="InterPro" id="IPR001876">
    <property type="entry name" value="Znf_RanBP2"/>
</dbReference>
<evidence type="ECO:0000256" key="5">
    <source>
        <dbReference type="ARBA" id="ARBA00022833"/>
    </source>
</evidence>
<feature type="region of interest" description="Disordered" evidence="10">
    <location>
        <begin position="676"/>
        <end position="719"/>
    </location>
</feature>
<name>A0A0B7APC0_9EUPU</name>
<dbReference type="GO" id="GO:0000398">
    <property type="term" value="P:mRNA splicing, via spliceosome"/>
    <property type="evidence" value="ECO:0007669"/>
    <property type="project" value="TreeGrafter"/>
</dbReference>